<evidence type="ECO:0000313" key="7">
    <source>
        <dbReference type="Proteomes" id="UP001472677"/>
    </source>
</evidence>
<evidence type="ECO:0000256" key="1">
    <source>
        <dbReference type="ARBA" id="ARBA00003732"/>
    </source>
</evidence>
<keyword evidence="7" id="KW-1185">Reference proteome</keyword>
<feature type="domain" description="AN1-type" evidence="5">
    <location>
        <begin position="74"/>
        <end position="108"/>
    </location>
</feature>
<proteinExistence type="predicted"/>
<dbReference type="InterPro" id="IPR035896">
    <property type="entry name" value="AN1-like_Znf"/>
</dbReference>
<dbReference type="Proteomes" id="UP001472677">
    <property type="component" value="Unassembled WGS sequence"/>
</dbReference>
<keyword evidence="3" id="KW-0863">Zinc-finger</keyword>
<name>A0ABR2E854_9ROSI</name>
<organism evidence="6 7">
    <name type="scientific">Hibiscus sabdariffa</name>
    <name type="common">roselle</name>
    <dbReference type="NCBI Taxonomy" id="183260"/>
    <lineage>
        <taxon>Eukaryota</taxon>
        <taxon>Viridiplantae</taxon>
        <taxon>Streptophyta</taxon>
        <taxon>Embryophyta</taxon>
        <taxon>Tracheophyta</taxon>
        <taxon>Spermatophyta</taxon>
        <taxon>Magnoliopsida</taxon>
        <taxon>eudicotyledons</taxon>
        <taxon>Gunneridae</taxon>
        <taxon>Pentapetalae</taxon>
        <taxon>rosids</taxon>
        <taxon>malvids</taxon>
        <taxon>Malvales</taxon>
        <taxon>Malvaceae</taxon>
        <taxon>Malvoideae</taxon>
        <taxon>Hibiscus</taxon>
    </lineage>
</organism>
<keyword evidence="2" id="KW-0479">Metal-binding</keyword>
<dbReference type="SMART" id="SM00154">
    <property type="entry name" value="ZnF_AN1"/>
    <property type="match status" value="1"/>
</dbReference>
<evidence type="ECO:0000256" key="2">
    <source>
        <dbReference type="ARBA" id="ARBA00022723"/>
    </source>
</evidence>
<gene>
    <name evidence="6" type="ORF">V6N12_031171</name>
</gene>
<comment type="caution">
    <text evidence="6">The sequence shown here is derived from an EMBL/GenBank/DDBJ whole genome shotgun (WGS) entry which is preliminary data.</text>
</comment>
<evidence type="ECO:0000313" key="6">
    <source>
        <dbReference type="EMBL" id="KAK8554202.1"/>
    </source>
</evidence>
<dbReference type="InterPro" id="IPR000058">
    <property type="entry name" value="Znf_AN1"/>
</dbReference>
<evidence type="ECO:0000256" key="4">
    <source>
        <dbReference type="ARBA" id="ARBA00022833"/>
    </source>
</evidence>
<accession>A0ABR2E854</accession>
<reference evidence="6 7" key="1">
    <citation type="journal article" date="2024" name="G3 (Bethesda)">
        <title>Genome assembly of Hibiscus sabdariffa L. provides insights into metabolisms of medicinal natural products.</title>
        <authorList>
            <person name="Kim T."/>
        </authorList>
    </citation>
    <scope>NUCLEOTIDE SEQUENCE [LARGE SCALE GENOMIC DNA]</scope>
    <source>
        <strain evidence="6">TK-2024</strain>
        <tissue evidence="6">Old leaves</tissue>
    </source>
</reference>
<dbReference type="SUPFAM" id="SSF118310">
    <property type="entry name" value="AN1-like Zinc finger"/>
    <property type="match status" value="1"/>
</dbReference>
<dbReference type="Gene3D" id="4.10.1110.10">
    <property type="entry name" value="AN1-like Zinc finger"/>
    <property type="match status" value="1"/>
</dbReference>
<dbReference type="PANTHER" id="PTHR10634">
    <property type="entry name" value="AN1-TYPE ZINC FINGER PROTEIN"/>
    <property type="match status" value="1"/>
</dbReference>
<dbReference type="EMBL" id="JBBPBM010000019">
    <property type="protein sequence ID" value="KAK8554202.1"/>
    <property type="molecule type" value="Genomic_DNA"/>
</dbReference>
<keyword evidence="4" id="KW-0862">Zinc</keyword>
<sequence>MESHDETGCQAPEGASIGSIVNGCLVVAIRSRLWLWLLLLLYKSVNFESKIVLAEPSADPSVCQMKIEKGPNRCTACVGLTGFSCRCGNLLCTAHLYSEKHECPFDCQAVTRDAITKANPIAGPRSLIKYKIPGSR</sequence>
<evidence type="ECO:0000256" key="3">
    <source>
        <dbReference type="ARBA" id="ARBA00022771"/>
    </source>
</evidence>
<dbReference type="PANTHER" id="PTHR10634:SF104">
    <property type="entry name" value="ZINC FINGER A20 AND AN1 DOMAIN-CONTAINING STRESS-ASSOCIATED PROTEIN 2"/>
    <property type="match status" value="1"/>
</dbReference>
<dbReference type="InterPro" id="IPR050652">
    <property type="entry name" value="AN1_A20_ZnFinger"/>
</dbReference>
<comment type="function">
    <text evidence="1">May be involved in environmental stress response.</text>
</comment>
<protein>
    <recommendedName>
        <fullName evidence="5">AN1-type domain-containing protein</fullName>
    </recommendedName>
</protein>
<evidence type="ECO:0000259" key="5">
    <source>
        <dbReference type="SMART" id="SM00154"/>
    </source>
</evidence>